<dbReference type="Proteomes" id="UP001500540">
    <property type="component" value="Unassembled WGS sequence"/>
</dbReference>
<dbReference type="InterPro" id="IPR012319">
    <property type="entry name" value="FPG_cat"/>
</dbReference>
<gene>
    <name evidence="17" type="ORF">GCM10022240_12370</name>
</gene>
<dbReference type="Pfam" id="PF06827">
    <property type="entry name" value="zf-FPG_IleRS"/>
    <property type="match status" value="1"/>
</dbReference>
<evidence type="ECO:0000256" key="6">
    <source>
        <dbReference type="ARBA" id="ARBA00022771"/>
    </source>
</evidence>
<dbReference type="PANTHER" id="PTHR22993">
    <property type="entry name" value="FORMAMIDOPYRIMIDINE-DNA GLYCOSYLASE"/>
    <property type="match status" value="1"/>
</dbReference>
<comment type="caution">
    <text evidence="17">The sequence shown here is derived from an EMBL/GenBank/DDBJ whole genome shotgun (WGS) entry which is preliminary data.</text>
</comment>
<dbReference type="InterPro" id="IPR010663">
    <property type="entry name" value="Znf_FPG/IleRS"/>
</dbReference>
<dbReference type="PROSITE" id="PS51068">
    <property type="entry name" value="FPG_CAT"/>
    <property type="match status" value="1"/>
</dbReference>
<feature type="domain" description="FPG-type" evidence="15">
    <location>
        <begin position="235"/>
        <end position="269"/>
    </location>
</feature>
<name>A0ABP7GBK7_9MICO</name>
<evidence type="ECO:0000256" key="8">
    <source>
        <dbReference type="ARBA" id="ARBA00022833"/>
    </source>
</evidence>
<reference evidence="18" key="1">
    <citation type="journal article" date="2019" name="Int. J. Syst. Evol. Microbiol.">
        <title>The Global Catalogue of Microorganisms (GCM) 10K type strain sequencing project: providing services to taxonomists for standard genome sequencing and annotation.</title>
        <authorList>
            <consortium name="The Broad Institute Genomics Platform"/>
            <consortium name="The Broad Institute Genome Sequencing Center for Infectious Disease"/>
            <person name="Wu L."/>
            <person name="Ma J."/>
        </authorList>
    </citation>
    <scope>NUCLEOTIDE SEQUENCE [LARGE SCALE GENOMIC DNA]</scope>
    <source>
        <strain evidence="18">JCM 16950</strain>
    </source>
</reference>
<dbReference type="RefSeq" id="WP_344781641.1">
    <property type="nucleotide sequence ID" value="NZ_BAABAF010000004.1"/>
</dbReference>
<keyword evidence="11" id="KW-0456">Lyase</keyword>
<dbReference type="InterPro" id="IPR000214">
    <property type="entry name" value="Znf_DNA_glyclase/AP_lyase"/>
</dbReference>
<comment type="similarity">
    <text evidence="3">Belongs to the FPG family.</text>
</comment>
<organism evidence="17 18">
    <name type="scientific">Microbacterium kribbense</name>
    <dbReference type="NCBI Taxonomy" id="433645"/>
    <lineage>
        <taxon>Bacteria</taxon>
        <taxon>Bacillati</taxon>
        <taxon>Actinomycetota</taxon>
        <taxon>Actinomycetes</taxon>
        <taxon>Micrococcales</taxon>
        <taxon>Microbacteriaceae</taxon>
        <taxon>Microbacterium</taxon>
    </lineage>
</organism>
<evidence type="ECO:0000256" key="10">
    <source>
        <dbReference type="ARBA" id="ARBA00023204"/>
    </source>
</evidence>
<evidence type="ECO:0000256" key="9">
    <source>
        <dbReference type="ARBA" id="ARBA00023125"/>
    </source>
</evidence>
<keyword evidence="8" id="KW-0862">Zinc</keyword>
<evidence type="ECO:0000259" key="15">
    <source>
        <dbReference type="PROSITE" id="PS51066"/>
    </source>
</evidence>
<proteinExistence type="inferred from homology"/>
<evidence type="ECO:0000256" key="12">
    <source>
        <dbReference type="ARBA" id="ARBA00023268"/>
    </source>
</evidence>
<dbReference type="SUPFAM" id="SSF57716">
    <property type="entry name" value="Glucocorticoid receptor-like (DNA-binding domain)"/>
    <property type="match status" value="1"/>
</dbReference>
<comment type="catalytic activity">
    <reaction evidence="1">
        <text>Hydrolysis of DNA containing ring-opened 7-methylguanine residues, releasing 2,6-diamino-4-hydroxy-5-(N-methyl)formamidopyrimidine.</text>
        <dbReference type="EC" id="3.2.2.23"/>
    </reaction>
</comment>
<dbReference type="InterPro" id="IPR015886">
    <property type="entry name" value="H2TH_FPG"/>
</dbReference>
<sequence length="275" mass="29109">MPESPEVQSLAETLDRRVTGCRIHGVDLVEFRAMKTRGRPLASLVGASIAGVHRIGKYLDIALESGHVVISLGRHGWVRWTDAAGVAADGGVAPALVVLTFDCGTLELTDAGSWVSVGVWLTDRPDAVPAIGKLGPDPLDPDFSRDIVDRAVAGRRKQLKAILQEQESFAGIGNAYSDEILHRARLSPLVHGDLLTDGERARLFAAMRDVLGAATRARRGIPIETLKQAKIDAMVVHGRGGQACPACGGVIHDLAFGGTTAQYCPSCQTPGVVVT</sequence>
<evidence type="ECO:0000256" key="4">
    <source>
        <dbReference type="ARBA" id="ARBA00022723"/>
    </source>
</evidence>
<protein>
    <submittedName>
        <fullName evidence="17">Fpg/Nei family DNA glycosylase</fullName>
    </submittedName>
</protein>
<accession>A0ABP7GBK7</accession>
<keyword evidence="7" id="KW-0378">Hydrolase</keyword>
<evidence type="ECO:0000256" key="7">
    <source>
        <dbReference type="ARBA" id="ARBA00022801"/>
    </source>
</evidence>
<keyword evidence="18" id="KW-1185">Reference proteome</keyword>
<evidence type="ECO:0000256" key="3">
    <source>
        <dbReference type="ARBA" id="ARBA00009409"/>
    </source>
</evidence>
<evidence type="ECO:0000256" key="11">
    <source>
        <dbReference type="ARBA" id="ARBA00023239"/>
    </source>
</evidence>
<evidence type="ECO:0000313" key="18">
    <source>
        <dbReference type="Proteomes" id="UP001500540"/>
    </source>
</evidence>
<dbReference type="InterPro" id="IPR035937">
    <property type="entry name" value="FPG_N"/>
</dbReference>
<keyword evidence="4" id="KW-0479">Metal-binding</keyword>
<feature type="domain" description="Formamidopyrimidine-DNA glycosylase catalytic" evidence="16">
    <location>
        <begin position="2"/>
        <end position="102"/>
    </location>
</feature>
<keyword evidence="9" id="KW-0238">DNA-binding</keyword>
<evidence type="ECO:0000256" key="14">
    <source>
        <dbReference type="PROSITE-ProRule" id="PRU00391"/>
    </source>
</evidence>
<dbReference type="PANTHER" id="PTHR22993:SF9">
    <property type="entry name" value="FORMAMIDOPYRIMIDINE-DNA GLYCOSYLASE"/>
    <property type="match status" value="1"/>
</dbReference>
<evidence type="ECO:0000259" key="16">
    <source>
        <dbReference type="PROSITE" id="PS51068"/>
    </source>
</evidence>
<dbReference type="SMART" id="SM01232">
    <property type="entry name" value="H2TH"/>
    <property type="match status" value="1"/>
</dbReference>
<keyword evidence="6 14" id="KW-0863">Zinc-finger</keyword>
<evidence type="ECO:0000256" key="2">
    <source>
        <dbReference type="ARBA" id="ARBA00001947"/>
    </source>
</evidence>
<dbReference type="InterPro" id="IPR010979">
    <property type="entry name" value="Ribosomal_uS13-like_H2TH"/>
</dbReference>
<dbReference type="PROSITE" id="PS51066">
    <property type="entry name" value="ZF_FPG_2"/>
    <property type="match status" value="1"/>
</dbReference>
<keyword evidence="13" id="KW-0326">Glycosidase</keyword>
<comment type="cofactor">
    <cofactor evidence="2">
        <name>Zn(2+)</name>
        <dbReference type="ChEBI" id="CHEBI:29105"/>
    </cofactor>
</comment>
<evidence type="ECO:0000256" key="13">
    <source>
        <dbReference type="ARBA" id="ARBA00023295"/>
    </source>
</evidence>
<keyword evidence="5" id="KW-0227">DNA damage</keyword>
<dbReference type="Pfam" id="PF01149">
    <property type="entry name" value="Fapy_DNA_glyco"/>
    <property type="match status" value="1"/>
</dbReference>
<keyword evidence="10" id="KW-0234">DNA repair</keyword>
<dbReference type="SMART" id="SM00898">
    <property type="entry name" value="Fapy_DNA_glyco"/>
    <property type="match status" value="1"/>
</dbReference>
<keyword evidence="12" id="KW-0511">Multifunctional enzyme</keyword>
<evidence type="ECO:0000313" key="17">
    <source>
        <dbReference type="EMBL" id="GAA3761380.1"/>
    </source>
</evidence>
<dbReference type="Pfam" id="PF06831">
    <property type="entry name" value="H2TH"/>
    <property type="match status" value="1"/>
</dbReference>
<dbReference type="SUPFAM" id="SSF81624">
    <property type="entry name" value="N-terminal domain of MutM-like DNA repair proteins"/>
    <property type="match status" value="1"/>
</dbReference>
<evidence type="ECO:0000256" key="1">
    <source>
        <dbReference type="ARBA" id="ARBA00001668"/>
    </source>
</evidence>
<dbReference type="Gene3D" id="3.20.190.10">
    <property type="entry name" value="MutM-like, N-terminal"/>
    <property type="match status" value="1"/>
</dbReference>
<dbReference type="Gene3D" id="1.10.8.50">
    <property type="match status" value="1"/>
</dbReference>
<dbReference type="EMBL" id="BAABAF010000004">
    <property type="protein sequence ID" value="GAA3761380.1"/>
    <property type="molecule type" value="Genomic_DNA"/>
</dbReference>
<dbReference type="SUPFAM" id="SSF46946">
    <property type="entry name" value="S13-like H2TH domain"/>
    <property type="match status" value="1"/>
</dbReference>
<evidence type="ECO:0000256" key="5">
    <source>
        <dbReference type="ARBA" id="ARBA00022763"/>
    </source>
</evidence>